<reference evidence="8" key="1">
    <citation type="submission" date="2014-03" db="EMBL/GenBank/DDBJ databases">
        <title>The Genome Sequence of Puccinia striiformis f. sp. tritici PST-78.</title>
        <authorList>
            <consortium name="The Broad Institute Genome Sequencing Platform"/>
            <person name="Cuomo C."/>
            <person name="Hulbert S."/>
            <person name="Chen X."/>
            <person name="Walker B."/>
            <person name="Young S.K."/>
            <person name="Zeng Q."/>
            <person name="Gargeya S."/>
            <person name="Fitzgerald M."/>
            <person name="Haas B."/>
            <person name="Abouelleil A."/>
            <person name="Alvarado L."/>
            <person name="Arachchi H.M."/>
            <person name="Berlin A.M."/>
            <person name="Chapman S.B."/>
            <person name="Goldberg J."/>
            <person name="Griggs A."/>
            <person name="Gujja S."/>
            <person name="Hansen M."/>
            <person name="Howarth C."/>
            <person name="Imamovic A."/>
            <person name="Larimer J."/>
            <person name="McCowan C."/>
            <person name="Montmayeur A."/>
            <person name="Murphy C."/>
            <person name="Neiman D."/>
            <person name="Pearson M."/>
            <person name="Priest M."/>
            <person name="Roberts A."/>
            <person name="Saif S."/>
            <person name="Shea T."/>
            <person name="Sisk P."/>
            <person name="Sykes S."/>
            <person name="Wortman J."/>
            <person name="Nusbaum C."/>
            <person name="Birren B."/>
        </authorList>
    </citation>
    <scope>NUCLEOTIDE SEQUENCE [LARGE SCALE GENOMIC DNA]</scope>
    <source>
        <strain evidence="8">race PST-78</strain>
    </source>
</reference>
<dbReference type="AlphaFoldDB" id="A0A0L0V8Y8"/>
<dbReference type="GO" id="GO:0008270">
    <property type="term" value="F:zinc ion binding"/>
    <property type="evidence" value="ECO:0007669"/>
    <property type="project" value="UniProtKB-KW"/>
</dbReference>
<feature type="region of interest" description="Disordered" evidence="6">
    <location>
        <begin position="1"/>
        <end position="47"/>
    </location>
</feature>
<dbReference type="PANTHER" id="PTHR46481">
    <property type="entry name" value="ZINC FINGER BED DOMAIN-CONTAINING PROTEIN 4"/>
    <property type="match status" value="1"/>
</dbReference>
<evidence type="ECO:0000256" key="3">
    <source>
        <dbReference type="ARBA" id="ARBA00022771"/>
    </source>
</evidence>
<feature type="region of interest" description="Disordered" evidence="6">
    <location>
        <begin position="315"/>
        <end position="334"/>
    </location>
</feature>
<evidence type="ECO:0000256" key="2">
    <source>
        <dbReference type="ARBA" id="ARBA00022723"/>
    </source>
</evidence>
<dbReference type="InterPro" id="IPR052035">
    <property type="entry name" value="ZnF_BED_domain_contain"/>
</dbReference>
<evidence type="ECO:0000256" key="5">
    <source>
        <dbReference type="ARBA" id="ARBA00023242"/>
    </source>
</evidence>
<protein>
    <recommendedName>
        <fullName evidence="9">DUF659 domain-containing protein</fullName>
    </recommendedName>
</protein>
<keyword evidence="4" id="KW-0862">Zinc</keyword>
<feature type="compositionally biased region" description="Acidic residues" evidence="6">
    <location>
        <begin position="323"/>
        <end position="334"/>
    </location>
</feature>
<dbReference type="PANTHER" id="PTHR46481:SF10">
    <property type="entry name" value="ZINC FINGER BED DOMAIN-CONTAINING PROTEIN 39"/>
    <property type="match status" value="1"/>
</dbReference>
<keyword evidence="5" id="KW-0539">Nucleus</keyword>
<dbReference type="SUPFAM" id="SSF53098">
    <property type="entry name" value="Ribonuclease H-like"/>
    <property type="match status" value="1"/>
</dbReference>
<name>A0A0L0V8Y8_9BASI</name>
<dbReference type="GO" id="GO:0005634">
    <property type="term" value="C:nucleus"/>
    <property type="evidence" value="ECO:0007669"/>
    <property type="project" value="UniProtKB-SubCell"/>
</dbReference>
<evidence type="ECO:0000256" key="6">
    <source>
        <dbReference type="SAM" id="MobiDB-lite"/>
    </source>
</evidence>
<evidence type="ECO:0000256" key="1">
    <source>
        <dbReference type="ARBA" id="ARBA00004123"/>
    </source>
</evidence>
<evidence type="ECO:0000256" key="4">
    <source>
        <dbReference type="ARBA" id="ARBA00022833"/>
    </source>
</evidence>
<evidence type="ECO:0008006" key="9">
    <source>
        <dbReference type="Google" id="ProtNLM"/>
    </source>
</evidence>
<comment type="caution">
    <text evidence="7">The sequence shown here is derived from an EMBL/GenBank/DDBJ whole genome shotgun (WGS) entry which is preliminary data.</text>
</comment>
<organism evidence="7 8">
    <name type="scientific">Puccinia striiformis f. sp. tritici PST-78</name>
    <dbReference type="NCBI Taxonomy" id="1165861"/>
    <lineage>
        <taxon>Eukaryota</taxon>
        <taxon>Fungi</taxon>
        <taxon>Dikarya</taxon>
        <taxon>Basidiomycota</taxon>
        <taxon>Pucciniomycotina</taxon>
        <taxon>Pucciniomycetes</taxon>
        <taxon>Pucciniales</taxon>
        <taxon>Pucciniaceae</taxon>
        <taxon>Puccinia</taxon>
    </lineage>
</organism>
<keyword evidence="3" id="KW-0863">Zinc-finger</keyword>
<evidence type="ECO:0000313" key="7">
    <source>
        <dbReference type="EMBL" id="KNE95755.1"/>
    </source>
</evidence>
<keyword evidence="2" id="KW-0479">Metal-binding</keyword>
<feature type="compositionally biased region" description="Acidic residues" evidence="6">
    <location>
        <begin position="24"/>
        <end position="34"/>
    </location>
</feature>
<proteinExistence type="predicted"/>
<sequence length="518" mass="58635">MARPHKQTRKDSVRTDETEGPTLDSDDEQDEDPPNDSTATPRPPDTSLLMKNVLRNSLAYVSYGLPELSDQLDKYKCRMIAWPCKICGKPINRPTYDTSCGNLLTHAGRCEMKQKKSSGSKTLACVGVTGTADLDPREVLQRCVLWCAETASPFSALQQISHQRILHPTIVKNLPTCKMVSKGIHILYLSIQEVFCHELKTHKGAMYLGVDAWQLKEDKDGKTKWDAMPLDFVQLNQSHTGEYLARMVQYIVEKFGLENQICGIVSHNASNNKTTIEELRKLKWKRFKGMPQCICCFAHILNLVVKAILQPFGPPKKKTCSASDDDESDDEEEAEHLIAKCNPWPRAITCEMNVAEWQQALKNAGLLPELQMVIDGFTDGFDQGIPEHRLGNLPWYTPDNYSSAIQAREKIQGSIEEEVGAGRMFGPFTHEEASKEFKFFRTNPLGSVVNSDGKVRPINDLSHPKHDKHIRSVNSFVDKSEFTTTWDDFKIVAAFFKENKAPFQLAIFDWEKAYRHLV</sequence>
<gene>
    <name evidence="7" type="ORF">PSTG_10971</name>
</gene>
<comment type="subcellular location">
    <subcellularLocation>
        <location evidence="1">Nucleus</location>
    </subcellularLocation>
</comment>
<keyword evidence="8" id="KW-1185">Reference proteome</keyword>
<dbReference type="Proteomes" id="UP000054564">
    <property type="component" value="Unassembled WGS sequence"/>
</dbReference>
<accession>A0A0L0V8Y8</accession>
<evidence type="ECO:0000313" key="8">
    <source>
        <dbReference type="Proteomes" id="UP000054564"/>
    </source>
</evidence>
<dbReference type="InterPro" id="IPR012337">
    <property type="entry name" value="RNaseH-like_sf"/>
</dbReference>
<dbReference type="EMBL" id="AJIL01000092">
    <property type="protein sequence ID" value="KNE95755.1"/>
    <property type="molecule type" value="Genomic_DNA"/>
</dbReference>